<feature type="chain" id="PRO_5008659726" description="DUF4148 domain-containing protein" evidence="1">
    <location>
        <begin position="21"/>
        <end position="84"/>
    </location>
</feature>
<feature type="signal peptide" evidence="1">
    <location>
        <begin position="1"/>
        <end position="20"/>
    </location>
</feature>
<gene>
    <name evidence="2" type="ORF">QV13_10530</name>
</gene>
<dbReference type="InterPro" id="IPR007771">
    <property type="entry name" value="DUF680"/>
</dbReference>
<evidence type="ECO:0000313" key="2">
    <source>
        <dbReference type="EMBL" id="OCX18682.1"/>
    </source>
</evidence>
<protein>
    <recommendedName>
        <fullName evidence="4">DUF4148 domain-containing protein</fullName>
    </recommendedName>
</protein>
<evidence type="ECO:0000313" key="3">
    <source>
        <dbReference type="Proteomes" id="UP000094412"/>
    </source>
</evidence>
<evidence type="ECO:0008006" key="4">
    <source>
        <dbReference type="Google" id="ProtNLM"/>
    </source>
</evidence>
<dbReference type="AlphaFoldDB" id="A0A1C2DV93"/>
<keyword evidence="3" id="KW-1185">Reference proteome</keyword>
<dbReference type="Proteomes" id="UP000094412">
    <property type="component" value="Unassembled WGS sequence"/>
</dbReference>
<name>A0A1C2DV93_9HYPH</name>
<dbReference type="Pfam" id="PF05079">
    <property type="entry name" value="DUF680"/>
    <property type="match status" value="1"/>
</dbReference>
<keyword evidence="1" id="KW-0732">Signal</keyword>
<dbReference type="RefSeq" id="WP_024927122.1">
    <property type="nucleotide sequence ID" value="NZ_MDEO01000031.1"/>
</dbReference>
<evidence type="ECO:0000256" key="1">
    <source>
        <dbReference type="SAM" id="SignalP"/>
    </source>
</evidence>
<dbReference type="EMBL" id="MDEO01000031">
    <property type="protein sequence ID" value="OCX18682.1"/>
    <property type="molecule type" value="Genomic_DNA"/>
</dbReference>
<accession>A0A1C2DV93</accession>
<sequence>MRTIALTAAALLVTAGAAFAGSDNFDAYAGSSPYAATAKVDTLPTASIRQHDATLQWLNGDRQTSADKAAQAAIDYRVNNFGNR</sequence>
<proteinExistence type="predicted"/>
<organism evidence="2 3">
    <name type="scientific">Mesorhizobium hungaricum</name>
    <dbReference type="NCBI Taxonomy" id="1566387"/>
    <lineage>
        <taxon>Bacteria</taxon>
        <taxon>Pseudomonadati</taxon>
        <taxon>Pseudomonadota</taxon>
        <taxon>Alphaproteobacteria</taxon>
        <taxon>Hyphomicrobiales</taxon>
        <taxon>Phyllobacteriaceae</taxon>
        <taxon>Mesorhizobium</taxon>
    </lineage>
</organism>
<comment type="caution">
    <text evidence="2">The sequence shown here is derived from an EMBL/GenBank/DDBJ whole genome shotgun (WGS) entry which is preliminary data.</text>
</comment>
<reference evidence="2 3" key="1">
    <citation type="submission" date="2016-08" db="EMBL/GenBank/DDBJ databases">
        <title>Whole genome sequence of Mesorhizobium sp. strain UASWS1009 isolated from industrial sewage.</title>
        <authorList>
            <person name="Crovadore J."/>
            <person name="Calmin G."/>
            <person name="Chablais R."/>
            <person name="Cochard B."/>
            <person name="Lefort F."/>
        </authorList>
    </citation>
    <scope>NUCLEOTIDE SEQUENCE [LARGE SCALE GENOMIC DNA]</scope>
    <source>
        <strain evidence="2 3">UASWS1009</strain>
    </source>
</reference>